<organism evidence="2 3">
    <name type="scientific">Ancylostoma ceylanicum</name>
    <dbReference type="NCBI Taxonomy" id="53326"/>
    <lineage>
        <taxon>Eukaryota</taxon>
        <taxon>Metazoa</taxon>
        <taxon>Ecdysozoa</taxon>
        <taxon>Nematoda</taxon>
        <taxon>Chromadorea</taxon>
        <taxon>Rhabditida</taxon>
        <taxon>Rhabditina</taxon>
        <taxon>Rhabditomorpha</taxon>
        <taxon>Strongyloidea</taxon>
        <taxon>Ancylostomatidae</taxon>
        <taxon>Ancylostomatinae</taxon>
        <taxon>Ancylostoma</taxon>
    </lineage>
</organism>
<protein>
    <submittedName>
        <fullName evidence="2">Uncharacterized protein</fullName>
    </submittedName>
</protein>
<dbReference type="EMBL" id="JARK01000592">
    <property type="protein sequence ID" value="EYC35726.1"/>
    <property type="molecule type" value="Genomic_DNA"/>
</dbReference>
<feature type="transmembrane region" description="Helical" evidence="1">
    <location>
        <begin position="12"/>
        <end position="32"/>
    </location>
</feature>
<evidence type="ECO:0000256" key="1">
    <source>
        <dbReference type="SAM" id="Phobius"/>
    </source>
</evidence>
<keyword evidence="1" id="KW-0472">Membrane</keyword>
<dbReference type="Proteomes" id="UP000024635">
    <property type="component" value="Unassembled WGS sequence"/>
</dbReference>
<sequence>MWPLFVAVKGWLYISLTFSTIHHNFTAMMICYKMNTMFVFNISNNSYMRNLKEFCEVLYQQYTSRNHTKNDGTGHWPNLTGQRWLATAWQEFGL</sequence>
<keyword evidence="3" id="KW-1185">Reference proteome</keyword>
<accession>A0A016W802</accession>
<gene>
    <name evidence="2" type="primary">Acey_s0992.g3329</name>
    <name evidence="2" type="ORF">Y032_0992g3329</name>
</gene>
<dbReference type="AlphaFoldDB" id="A0A016W802"/>
<keyword evidence="1" id="KW-1133">Transmembrane helix</keyword>
<evidence type="ECO:0000313" key="3">
    <source>
        <dbReference type="Proteomes" id="UP000024635"/>
    </source>
</evidence>
<name>A0A016W802_9BILA</name>
<evidence type="ECO:0000313" key="2">
    <source>
        <dbReference type="EMBL" id="EYC35726.1"/>
    </source>
</evidence>
<proteinExistence type="predicted"/>
<comment type="caution">
    <text evidence="2">The sequence shown here is derived from an EMBL/GenBank/DDBJ whole genome shotgun (WGS) entry which is preliminary data.</text>
</comment>
<reference evidence="3" key="1">
    <citation type="journal article" date="2015" name="Nat. Genet.">
        <title>The genome and transcriptome of the zoonotic hookworm Ancylostoma ceylanicum identify infection-specific gene families.</title>
        <authorList>
            <person name="Schwarz E.M."/>
            <person name="Hu Y."/>
            <person name="Antoshechkin I."/>
            <person name="Miller M.M."/>
            <person name="Sternberg P.W."/>
            <person name="Aroian R.V."/>
        </authorList>
    </citation>
    <scope>NUCLEOTIDE SEQUENCE</scope>
    <source>
        <strain evidence="3">HY135</strain>
    </source>
</reference>
<keyword evidence="1" id="KW-0812">Transmembrane</keyword>